<evidence type="ECO:0000256" key="1">
    <source>
        <dbReference type="ARBA" id="ARBA00001180"/>
    </source>
</evidence>
<dbReference type="InterPro" id="IPR031315">
    <property type="entry name" value="LNS2/PITP"/>
</dbReference>
<comment type="similarity">
    <text evidence="3">Belongs to the lipin family.</text>
</comment>
<feature type="region of interest" description="Disordered" evidence="6">
    <location>
        <begin position="100"/>
        <end position="152"/>
    </location>
</feature>
<sequence>LDVIIVEDSSGTFNCGPFHVRFGKMGAINPADKSVEVYINGELVTSLHMRLGSAGYAYFVDDADAVAADSDSESNISIPVDNSELQTSLFRMRSAEDLTDSANLTMSNRRRRRKARRDAPVSENHPEHFTFSSTPFVPNKLQPSSNSPTYLSDTECERLQSDTFHAIIDSPKTEPRTNDQTSISITSFDSPSQVPFPKDHFNTPVQPSPKEFHVTGSPGVYLEDLVTTKVDESVKQAYLYMTTSKKNSSDQYSSQELNTVDAGYRSDTEQSTRQSVSNLNLVRELKLSLCGGLSADSQVNEESFYASLVTFEDFSKDPAGIISNPNLVLFLNGKYYNWGMGAPLLLSYTCFQTELPYSSILRLEQDFMPKKRPRRKAWFSWGTTEPENTKPETGKTEDPVSNIQVSELSDELTKTLPDPEALKGDQKVEEKKDRPHRKIKLTSEEVLNLGLKPGVNSAEFRIVTKFQGTYSCSANIYLWRSDDQIVVSDVDGTITRSDLLGHVLPMLGHDWTHDGVAELYSKIASNGYKFVYLSARAIGQAGVTRSYLRHVFQRGKYRLPDGPVLLSPSSLMDALHREVIEGKPEIFKIQCLAELKEIFGPDASPFFAAFGNRQNDVLAYSEAGFEPCRIFTVNPNGMLRNECLPGHSSAFDELISLTDHIFPCLSSQHCSAYEELGSFQQTDSEDESPKSVNAPIDMSVYSSFAFWRNNPAHVRATSDPPNGY</sequence>
<name>A0A183T125_SCHSO</name>
<dbReference type="SMART" id="SM00775">
    <property type="entry name" value="LNS2"/>
    <property type="match status" value="1"/>
</dbReference>
<evidence type="ECO:0000256" key="3">
    <source>
        <dbReference type="ARBA" id="ARBA00005476"/>
    </source>
</evidence>
<accession>A0A183T125</accession>
<dbReference type="InterPro" id="IPR026058">
    <property type="entry name" value="LIPIN"/>
</dbReference>
<feature type="compositionally biased region" description="Basic and acidic residues" evidence="6">
    <location>
        <begin position="387"/>
        <end position="398"/>
    </location>
</feature>
<dbReference type="InterPro" id="IPR031703">
    <property type="entry name" value="Lipin_mid"/>
</dbReference>
<organism evidence="8">
    <name type="scientific">Schistocephalus solidus</name>
    <name type="common">Tapeworm</name>
    <dbReference type="NCBI Taxonomy" id="70667"/>
    <lineage>
        <taxon>Eukaryota</taxon>
        <taxon>Metazoa</taxon>
        <taxon>Spiralia</taxon>
        <taxon>Lophotrochozoa</taxon>
        <taxon>Platyhelminthes</taxon>
        <taxon>Cestoda</taxon>
        <taxon>Eucestoda</taxon>
        <taxon>Diphyllobothriidea</taxon>
        <taxon>Diphyllobothriidae</taxon>
        <taxon>Schistocephalus</taxon>
    </lineage>
</organism>
<dbReference type="EC" id="3.1.3.4" evidence="4"/>
<evidence type="ECO:0000256" key="6">
    <source>
        <dbReference type="SAM" id="MobiDB-lite"/>
    </source>
</evidence>
<keyword evidence="5" id="KW-0378">Hydrolase</keyword>
<dbReference type="WBParaSite" id="SSLN_0001057101-mRNA-1">
    <property type="protein sequence ID" value="SSLN_0001057101-mRNA-1"/>
    <property type="gene ID" value="SSLN_0001057101"/>
</dbReference>
<feature type="region of interest" description="Disordered" evidence="6">
    <location>
        <begin position="381"/>
        <end position="436"/>
    </location>
</feature>
<dbReference type="Pfam" id="PF08235">
    <property type="entry name" value="LNS2"/>
    <property type="match status" value="1"/>
</dbReference>
<evidence type="ECO:0000256" key="5">
    <source>
        <dbReference type="ARBA" id="ARBA00022801"/>
    </source>
</evidence>
<dbReference type="InterPro" id="IPR007651">
    <property type="entry name" value="Lipin_N"/>
</dbReference>
<feature type="compositionally biased region" description="Polar residues" evidence="6">
    <location>
        <begin position="130"/>
        <end position="152"/>
    </location>
</feature>
<dbReference type="GO" id="GO:0008195">
    <property type="term" value="F:phosphatidate phosphatase activity"/>
    <property type="evidence" value="ECO:0007669"/>
    <property type="project" value="UniProtKB-EC"/>
</dbReference>
<feature type="compositionally biased region" description="Polar residues" evidence="6">
    <location>
        <begin position="178"/>
        <end position="193"/>
    </location>
</feature>
<reference evidence="8" key="1">
    <citation type="submission" date="2016-06" db="UniProtKB">
        <authorList>
            <consortium name="WormBaseParasite"/>
        </authorList>
    </citation>
    <scope>IDENTIFICATION</scope>
</reference>
<dbReference type="SUPFAM" id="SSF56784">
    <property type="entry name" value="HAD-like"/>
    <property type="match status" value="1"/>
</dbReference>
<dbReference type="Pfam" id="PF04571">
    <property type="entry name" value="Lipin_N"/>
    <property type="match status" value="1"/>
</dbReference>
<dbReference type="PANTHER" id="PTHR12181">
    <property type="entry name" value="LIPIN"/>
    <property type="match status" value="1"/>
</dbReference>
<feature type="region of interest" description="Disordered" evidence="6">
    <location>
        <begin position="170"/>
        <end position="195"/>
    </location>
</feature>
<dbReference type="InterPro" id="IPR036412">
    <property type="entry name" value="HAD-like_sf"/>
</dbReference>
<evidence type="ECO:0000256" key="2">
    <source>
        <dbReference type="ARBA" id="ARBA00001946"/>
    </source>
</evidence>
<comment type="cofactor">
    <cofactor evidence="2">
        <name>Mg(2+)</name>
        <dbReference type="ChEBI" id="CHEBI:18420"/>
    </cofactor>
</comment>
<dbReference type="AlphaFoldDB" id="A0A183T125"/>
<evidence type="ECO:0000259" key="7">
    <source>
        <dbReference type="SMART" id="SM00775"/>
    </source>
</evidence>
<dbReference type="PANTHER" id="PTHR12181:SF12">
    <property type="entry name" value="PHOSPHATIDATE PHOSPHATASE"/>
    <property type="match status" value="1"/>
</dbReference>
<feature type="compositionally biased region" description="Basic and acidic residues" evidence="6">
    <location>
        <begin position="420"/>
        <end position="433"/>
    </location>
</feature>
<feature type="domain" description="LNS2/PITP" evidence="7">
    <location>
        <begin position="485"/>
        <end position="642"/>
    </location>
</feature>
<dbReference type="InterPro" id="IPR013209">
    <property type="entry name" value="LNS2"/>
</dbReference>
<proteinExistence type="inferred from homology"/>
<protein>
    <recommendedName>
        <fullName evidence="4">phosphatidate phosphatase</fullName>
        <ecNumber evidence="4">3.1.3.4</ecNumber>
    </recommendedName>
</protein>
<dbReference type="Pfam" id="PF16876">
    <property type="entry name" value="Lipin_mid"/>
    <property type="match status" value="1"/>
</dbReference>
<feature type="compositionally biased region" description="Basic and acidic residues" evidence="6">
    <location>
        <begin position="117"/>
        <end position="128"/>
    </location>
</feature>
<evidence type="ECO:0000256" key="4">
    <source>
        <dbReference type="ARBA" id="ARBA00012638"/>
    </source>
</evidence>
<comment type="catalytic activity">
    <reaction evidence="1">
        <text>a 1,2-diacyl-sn-glycero-3-phosphate + H2O = a 1,2-diacyl-sn-glycerol + phosphate</text>
        <dbReference type="Rhea" id="RHEA:27429"/>
        <dbReference type="ChEBI" id="CHEBI:15377"/>
        <dbReference type="ChEBI" id="CHEBI:17815"/>
        <dbReference type="ChEBI" id="CHEBI:43474"/>
        <dbReference type="ChEBI" id="CHEBI:58608"/>
        <dbReference type="EC" id="3.1.3.4"/>
    </reaction>
    <physiologicalReaction direction="left-to-right" evidence="1">
        <dbReference type="Rhea" id="RHEA:27430"/>
    </physiologicalReaction>
</comment>
<evidence type="ECO:0000313" key="8">
    <source>
        <dbReference type="WBParaSite" id="SSLN_0001057101-mRNA-1"/>
    </source>
</evidence>